<keyword evidence="1 3" id="KW-0863">Zinc-finger</keyword>
<dbReference type="SUPFAM" id="SSF57850">
    <property type="entry name" value="RING/U-box"/>
    <property type="match status" value="1"/>
</dbReference>
<name>E3NFK6_CAERE</name>
<dbReference type="Pfam" id="PF25100">
    <property type="entry name" value="DUF7809"/>
    <property type="match status" value="1"/>
</dbReference>
<dbReference type="PROSITE" id="PS50089">
    <property type="entry name" value="ZF_RING_2"/>
    <property type="match status" value="1"/>
</dbReference>
<proteinExistence type="predicted"/>
<evidence type="ECO:0000256" key="4">
    <source>
        <dbReference type="SAM" id="Coils"/>
    </source>
</evidence>
<dbReference type="GO" id="GO:0045087">
    <property type="term" value="P:innate immune response"/>
    <property type="evidence" value="ECO:0007669"/>
    <property type="project" value="TreeGrafter"/>
</dbReference>
<evidence type="ECO:0000256" key="2">
    <source>
        <dbReference type="ARBA" id="ARBA00022833"/>
    </source>
</evidence>
<evidence type="ECO:0000313" key="8">
    <source>
        <dbReference type="Proteomes" id="UP000008281"/>
    </source>
</evidence>
<sequence length="803" mass="93451">MAQFLKCPDNVLASNIVPSHVYHYILPELRPFLHNLRPNESTKLVDDDGEEVIQKILDKSNNQLRMYGSAKEIAGNIKIFRNFPESFLFFDEDSYPFNASPVIYDSLNGEKYLCKPDIFTIIQNIALHSIKYPKTTSFHLLLAMVLKSKITQTYGPVEFVKFDEKMFDEIEKEMKEVENESVEQASAQRLYLEMFVLNKNHAAIVSKLRELNPTIWDDAPTISLLQSWFDKPIEQQKQFIFVMLIKSYTMKCIEQIMAKRATLFMSTPKSSPITVRLFEDGEERYVMEAELYHALNRVSTGSDRFEIHNDGLNFGGMDMNDVKKKYGNRIQTIEVCSDVKHKTIPTYFQFIRTPILRTKHRAVPIRAHFSEQFVIPAVDYFFELWKNVILGVKLFQKHQCSDWGKFVPFFHEFDNFFDIEKLPDDFEPFMRNLQKQQYFLRADIRVERVASKSLEQYGASTVKDVRNAKKDGFTVENLKNELKYLGLTNTFPEIQDHAEAVYEDVDRVKKERYLRTCDLFDAVENCQLICVLNRVPNYQKFLHNQKGCKRVFGYKCAHCEREEEVKNTLDIQDSMKNLKIESSNESGSNQYSQPALSAQKDCEKCMESSKTLEETENELKMSQDQLKEMEKKITNTEKELSDSKKEHEKIVESEAKKTEELAEKKEELSKEKEKNQEKEEEILKASRENEELQKTILKLTAENEANERMIEKLLDRISNLSSNNQKTNEIDEKTIEELTPTASVTSKNAPLIIDCLICSSQIKAGQEVIRCPLCKRRFHSNCAFKWRKDHTQCPACNGDLPGI</sequence>
<gene>
    <name evidence="7" type="ORF">CRE_22676</name>
</gene>
<dbReference type="PANTHER" id="PTHR21447">
    <property type="entry name" value="RING-TYPE DOMAIN-CONTAINING PROTEIN-RELATED"/>
    <property type="match status" value="1"/>
</dbReference>
<keyword evidence="2" id="KW-0862">Zinc</keyword>
<dbReference type="Proteomes" id="UP000008281">
    <property type="component" value="Unassembled WGS sequence"/>
</dbReference>
<accession>E3NFK6</accession>
<evidence type="ECO:0000313" key="7">
    <source>
        <dbReference type="EMBL" id="EFO96126.1"/>
    </source>
</evidence>
<dbReference type="AlphaFoldDB" id="E3NFK6"/>
<dbReference type="HOGENOM" id="CLU_007994_0_0_1"/>
<feature type="region of interest" description="Disordered" evidence="5">
    <location>
        <begin position="636"/>
        <end position="680"/>
    </location>
</feature>
<dbReference type="PANTHER" id="PTHR21447:SF13">
    <property type="entry name" value="RING-TYPE DOMAIN-CONTAINING PROTEIN"/>
    <property type="match status" value="1"/>
</dbReference>
<organism evidence="8">
    <name type="scientific">Caenorhabditis remanei</name>
    <name type="common">Caenorhabditis vulgaris</name>
    <dbReference type="NCBI Taxonomy" id="31234"/>
    <lineage>
        <taxon>Eukaryota</taxon>
        <taxon>Metazoa</taxon>
        <taxon>Ecdysozoa</taxon>
        <taxon>Nematoda</taxon>
        <taxon>Chromadorea</taxon>
        <taxon>Rhabditida</taxon>
        <taxon>Rhabditina</taxon>
        <taxon>Rhabditomorpha</taxon>
        <taxon>Rhabditoidea</taxon>
        <taxon>Rhabditidae</taxon>
        <taxon>Peloderinae</taxon>
        <taxon>Caenorhabditis</taxon>
    </lineage>
</organism>
<evidence type="ECO:0000256" key="3">
    <source>
        <dbReference type="PROSITE-ProRule" id="PRU00175"/>
    </source>
</evidence>
<feature type="domain" description="RING-type" evidence="6">
    <location>
        <begin position="755"/>
        <end position="797"/>
    </location>
</feature>
<dbReference type="InParanoid" id="E3NFK6"/>
<protein>
    <recommendedName>
        <fullName evidence="6">RING-type domain-containing protein</fullName>
    </recommendedName>
</protein>
<evidence type="ECO:0000256" key="5">
    <source>
        <dbReference type="SAM" id="MobiDB-lite"/>
    </source>
</evidence>
<dbReference type="InterPro" id="IPR056711">
    <property type="entry name" value="DUF7809"/>
</dbReference>
<dbReference type="STRING" id="31234.E3NFK6"/>
<dbReference type="Gene3D" id="3.30.40.10">
    <property type="entry name" value="Zinc/RING finger domain, C3HC4 (zinc finger)"/>
    <property type="match status" value="1"/>
</dbReference>
<dbReference type="eggNOG" id="KOG0800">
    <property type="taxonomic scope" value="Eukaryota"/>
</dbReference>
<feature type="coiled-coil region" evidence="4">
    <location>
        <begin position="160"/>
        <end position="187"/>
    </location>
</feature>
<keyword evidence="8" id="KW-1185">Reference proteome</keyword>
<dbReference type="GO" id="GO:0045121">
    <property type="term" value="C:membrane raft"/>
    <property type="evidence" value="ECO:0007669"/>
    <property type="project" value="TreeGrafter"/>
</dbReference>
<dbReference type="Pfam" id="PF13639">
    <property type="entry name" value="zf-RING_2"/>
    <property type="match status" value="1"/>
</dbReference>
<dbReference type="GO" id="GO:0008270">
    <property type="term" value="F:zinc ion binding"/>
    <property type="evidence" value="ECO:0007669"/>
    <property type="project" value="UniProtKB-KW"/>
</dbReference>
<keyword evidence="1 3" id="KW-0479">Metal-binding</keyword>
<reference evidence="7" key="1">
    <citation type="submission" date="2007-07" db="EMBL/GenBank/DDBJ databases">
        <title>PCAP assembly of the Caenorhabditis remanei genome.</title>
        <authorList>
            <consortium name="The Caenorhabditis remanei Sequencing Consortium"/>
            <person name="Wilson R.K."/>
        </authorList>
    </citation>
    <scope>NUCLEOTIDE SEQUENCE [LARGE SCALE GENOMIC DNA]</scope>
    <source>
        <strain evidence="7">PB4641</strain>
    </source>
</reference>
<dbReference type="InterPro" id="IPR013083">
    <property type="entry name" value="Znf_RING/FYVE/PHD"/>
</dbReference>
<evidence type="ECO:0000259" key="6">
    <source>
        <dbReference type="PROSITE" id="PS50089"/>
    </source>
</evidence>
<dbReference type="EMBL" id="DS268638">
    <property type="protein sequence ID" value="EFO96126.1"/>
    <property type="molecule type" value="Genomic_DNA"/>
</dbReference>
<dbReference type="InterPro" id="IPR001841">
    <property type="entry name" value="Znf_RING"/>
</dbReference>
<evidence type="ECO:0000256" key="1">
    <source>
        <dbReference type="ARBA" id="ARBA00022771"/>
    </source>
</evidence>
<keyword evidence="4" id="KW-0175">Coiled coil</keyword>
<dbReference type="OrthoDB" id="5900040at2759"/>